<dbReference type="Gene3D" id="3.30.1520.10">
    <property type="entry name" value="Phox-like domain"/>
    <property type="match status" value="1"/>
</dbReference>
<evidence type="ECO:0000313" key="2">
    <source>
        <dbReference type="Ensembl" id="ENSTNIP00000008275.1"/>
    </source>
</evidence>
<dbReference type="Proteomes" id="UP000007303">
    <property type="component" value="Unassembled WGS sequence"/>
</dbReference>
<reference evidence="2" key="2">
    <citation type="submission" date="2025-08" db="UniProtKB">
        <authorList>
            <consortium name="Ensembl"/>
        </authorList>
    </citation>
    <scope>IDENTIFICATION</scope>
</reference>
<name>H3CJ46_TETNG</name>
<dbReference type="STRING" id="99883.ENSTNIP00000008275"/>
<dbReference type="InParanoid" id="H3CJ46"/>
<dbReference type="Ensembl" id="ENSTNIT00000008441.1">
    <property type="protein sequence ID" value="ENSTNIP00000008275.1"/>
    <property type="gene ID" value="ENSTNIG00000005576.1"/>
</dbReference>
<dbReference type="SUPFAM" id="SSF64268">
    <property type="entry name" value="PX domain"/>
    <property type="match status" value="1"/>
</dbReference>
<reference evidence="2" key="3">
    <citation type="submission" date="2025-09" db="UniProtKB">
        <authorList>
            <consortium name="Ensembl"/>
        </authorList>
    </citation>
    <scope>IDENTIFICATION</scope>
</reference>
<keyword evidence="3" id="KW-1185">Reference proteome</keyword>
<dbReference type="InterPro" id="IPR001683">
    <property type="entry name" value="PX_dom"/>
</dbReference>
<organism evidence="2 3">
    <name type="scientific">Tetraodon nigroviridis</name>
    <name type="common">Spotted green pufferfish</name>
    <name type="synonym">Chelonodon nigroviridis</name>
    <dbReference type="NCBI Taxonomy" id="99883"/>
    <lineage>
        <taxon>Eukaryota</taxon>
        <taxon>Metazoa</taxon>
        <taxon>Chordata</taxon>
        <taxon>Craniata</taxon>
        <taxon>Vertebrata</taxon>
        <taxon>Euteleostomi</taxon>
        <taxon>Actinopterygii</taxon>
        <taxon>Neopterygii</taxon>
        <taxon>Teleostei</taxon>
        <taxon>Neoteleostei</taxon>
        <taxon>Acanthomorphata</taxon>
        <taxon>Eupercaria</taxon>
        <taxon>Tetraodontiformes</taxon>
        <taxon>Tetradontoidea</taxon>
        <taxon>Tetraodontidae</taxon>
        <taxon>Tetraodon</taxon>
    </lineage>
</organism>
<sequence>MAVTEAGCDLTYCRMRGIVAVLTAFIKERKMGLNDFIQKLVSTPHICQHVEVNNFLKIDKNQDEDSETGPLESQVGRHSEVICTLIPAVPWLRTLRSNRQLRKGSSGSAQGNHQILRCQSAAEENHHQKEGAKAHHG</sequence>
<dbReference type="Pfam" id="PF00787">
    <property type="entry name" value="PX"/>
    <property type="match status" value="1"/>
</dbReference>
<dbReference type="GO" id="GO:0035091">
    <property type="term" value="F:phosphatidylinositol binding"/>
    <property type="evidence" value="ECO:0007669"/>
    <property type="project" value="InterPro"/>
</dbReference>
<dbReference type="AlphaFoldDB" id="H3CJ46"/>
<proteinExistence type="predicted"/>
<reference evidence="3" key="1">
    <citation type="journal article" date="2004" name="Nature">
        <title>Genome duplication in the teleost fish Tetraodon nigroviridis reveals the early vertebrate proto-karyotype.</title>
        <authorList>
            <person name="Jaillon O."/>
            <person name="Aury J.-M."/>
            <person name="Brunet F."/>
            <person name="Petit J.-L."/>
            <person name="Stange-Thomann N."/>
            <person name="Mauceli E."/>
            <person name="Bouneau L."/>
            <person name="Fischer C."/>
            <person name="Ozouf-Costaz C."/>
            <person name="Bernot A."/>
            <person name="Nicaud S."/>
            <person name="Jaffe D."/>
            <person name="Fisher S."/>
            <person name="Lutfalla G."/>
            <person name="Dossat C."/>
            <person name="Segurens B."/>
            <person name="Dasilva C."/>
            <person name="Salanoubat M."/>
            <person name="Levy M."/>
            <person name="Boudet N."/>
            <person name="Castellano S."/>
            <person name="Anthouard V."/>
            <person name="Jubin C."/>
            <person name="Castelli V."/>
            <person name="Katinka M."/>
            <person name="Vacherie B."/>
            <person name="Biemont C."/>
            <person name="Skalli Z."/>
            <person name="Cattolico L."/>
            <person name="Poulain J."/>
            <person name="De Berardinis V."/>
            <person name="Cruaud C."/>
            <person name="Duprat S."/>
            <person name="Brottier P."/>
            <person name="Coutanceau J.-P."/>
            <person name="Gouzy J."/>
            <person name="Parra G."/>
            <person name="Lardier G."/>
            <person name="Chapple C."/>
            <person name="McKernan K.J."/>
            <person name="McEwan P."/>
            <person name="Bosak S."/>
            <person name="Kellis M."/>
            <person name="Volff J.-N."/>
            <person name="Guigo R."/>
            <person name="Zody M.C."/>
            <person name="Mesirov J."/>
            <person name="Lindblad-Toh K."/>
            <person name="Birren B."/>
            <person name="Nusbaum C."/>
            <person name="Kahn D."/>
            <person name="Robinson-Rechavi M."/>
            <person name="Laudet V."/>
            <person name="Schachter V."/>
            <person name="Quetier F."/>
            <person name="Saurin W."/>
            <person name="Scarpelli C."/>
            <person name="Wincker P."/>
            <person name="Lander E.S."/>
            <person name="Weissenbach J."/>
            <person name="Roest Crollius H."/>
        </authorList>
    </citation>
    <scope>NUCLEOTIDE SEQUENCE [LARGE SCALE GENOMIC DNA]</scope>
</reference>
<protein>
    <recommendedName>
        <fullName evidence="1">PX domain-containing protein</fullName>
    </recommendedName>
</protein>
<feature type="domain" description="PX" evidence="1">
    <location>
        <begin position="24"/>
        <end position="57"/>
    </location>
</feature>
<evidence type="ECO:0000259" key="1">
    <source>
        <dbReference type="Pfam" id="PF00787"/>
    </source>
</evidence>
<dbReference type="GeneTree" id="ENSGT00940000164496"/>
<dbReference type="HOGENOM" id="CLU_1864523_0_0_1"/>
<dbReference type="InterPro" id="IPR036871">
    <property type="entry name" value="PX_dom_sf"/>
</dbReference>
<evidence type="ECO:0000313" key="3">
    <source>
        <dbReference type="Proteomes" id="UP000007303"/>
    </source>
</evidence>
<accession>H3CJ46</accession>